<gene>
    <name evidence="5" type="ORF">SAMN02746019_00026830</name>
</gene>
<dbReference type="SUPFAM" id="SSF49503">
    <property type="entry name" value="Cupredoxins"/>
    <property type="match status" value="1"/>
</dbReference>
<dbReference type="PANTHER" id="PTHR42838:SF2">
    <property type="entry name" value="NITROUS-OXIDE REDUCTASE"/>
    <property type="match status" value="1"/>
</dbReference>
<evidence type="ECO:0000256" key="2">
    <source>
        <dbReference type="ARBA" id="ARBA00022723"/>
    </source>
</evidence>
<dbReference type="Proteomes" id="UP000197025">
    <property type="component" value="Unassembled WGS sequence"/>
</dbReference>
<reference evidence="6" key="1">
    <citation type="submission" date="2017-06" db="EMBL/GenBank/DDBJ databases">
        <authorList>
            <person name="Varghese N."/>
            <person name="Submissions S."/>
        </authorList>
    </citation>
    <scope>NUCLEOTIDE SEQUENCE [LARGE SCALE GENOMIC DNA]</scope>
    <source>
        <strain evidence="6">JAD2</strain>
    </source>
</reference>
<evidence type="ECO:0000313" key="5">
    <source>
        <dbReference type="EMBL" id="SNB61165.1"/>
    </source>
</evidence>
<accession>A0A212QP03</accession>
<keyword evidence="2" id="KW-0479">Metal-binding</keyword>
<dbReference type="InParanoid" id="A0A212QP03"/>
<dbReference type="InterPro" id="IPR015943">
    <property type="entry name" value="WD40/YVTN_repeat-like_dom_sf"/>
</dbReference>
<dbReference type="OrthoDB" id="279535at2"/>
<dbReference type="GO" id="GO:0030313">
    <property type="term" value="C:cell envelope"/>
    <property type="evidence" value="ECO:0007669"/>
    <property type="project" value="UniProtKB-SubCell"/>
</dbReference>
<protein>
    <submittedName>
        <fullName evidence="5">Nitrous-oxide reductase</fullName>
    </submittedName>
</protein>
<evidence type="ECO:0000256" key="3">
    <source>
        <dbReference type="ARBA" id="ARBA00023008"/>
    </source>
</evidence>
<keyword evidence="4" id="KW-0732">Signal</keyword>
<feature type="chain" id="PRO_5012307190" evidence="4">
    <location>
        <begin position="23"/>
        <end position="662"/>
    </location>
</feature>
<dbReference type="InterPro" id="IPR041114">
    <property type="entry name" value="Nos_propeller"/>
</dbReference>
<sequence>MMHGKAKGVILGVLMALVAACARGRATPVAGLPAEAQTVIRERGLSPEDVVAALRTYMPGGKYDEYVMFSSGGHSGQVLVIGIPSMRLLKVIGVFTPEPWQGYGFGEKGTLEVLAEGFARGKPLLWGDTHHPALSETEGEYDGQFLFINDKANARLAVIDLRDFETKQIVKNPNAISDHGGGFVTPNTEYVVEGPQYAAPIGWEYAPLDQYKDKYRGLLTFWAFDRQKGRVDLDRSFQIELPPYWQDLCDAGKKVSYGWVFCNSINTEMATGGIEEGNPPFEAGTAKNEMDYLHIINWKKAEELIRAGKYEVINGIKVIRLETAAREGVLFFAPEPKSPHGVDVAPGGEYIVVGGKLDPHVTIYSFEKIQKAIAAGNFERDPFGVPVLRFEDVKEAQVELGLGPLHTVFDDKGYAYTSLFLDSAVAKWSLGGPYRKDGAEPWKLVEKLPVHYNIGHIAAPEGDTVSPDGKYVVALNKWSVDRFQPVGPLHPQNFQLIDISGGKMRLLYDMPIGIGEPHYAQIIKADKLKPFLVYPEIGWNAVKMAKDPNATEAGRERVEVREEGGRRVVEIWMTAVRSHFKPERVKVRKGDHVIWHITNIERARDATHGFALGGYNINLSLEPGETATIEFDADQSGTFPFYCTEFCSALHLEMMGYFLVEP</sequence>
<evidence type="ECO:0000313" key="6">
    <source>
        <dbReference type="Proteomes" id="UP000197025"/>
    </source>
</evidence>
<dbReference type="AlphaFoldDB" id="A0A212QP03"/>
<dbReference type="Gene3D" id="2.60.40.420">
    <property type="entry name" value="Cupredoxins - blue copper proteins"/>
    <property type="match status" value="1"/>
</dbReference>
<proteinExistence type="predicted"/>
<dbReference type="Pfam" id="PF18764">
    <property type="entry name" value="nos_propeller"/>
    <property type="match status" value="1"/>
</dbReference>
<dbReference type="EMBL" id="FYEK01000012">
    <property type="protein sequence ID" value="SNB61165.1"/>
    <property type="molecule type" value="Genomic_DNA"/>
</dbReference>
<dbReference type="SUPFAM" id="SSF50974">
    <property type="entry name" value="Nitrous oxide reductase, N-terminal domain"/>
    <property type="match status" value="1"/>
</dbReference>
<dbReference type="GO" id="GO:0046872">
    <property type="term" value="F:metal ion binding"/>
    <property type="evidence" value="ECO:0007669"/>
    <property type="project" value="UniProtKB-KW"/>
</dbReference>
<organism evidence="5 6">
    <name type="scientific">Thermoflexus hugenholtzii JAD2</name>
    <dbReference type="NCBI Taxonomy" id="877466"/>
    <lineage>
        <taxon>Bacteria</taxon>
        <taxon>Bacillati</taxon>
        <taxon>Chloroflexota</taxon>
        <taxon>Thermoflexia</taxon>
        <taxon>Thermoflexales</taxon>
        <taxon>Thermoflexaceae</taxon>
        <taxon>Thermoflexus</taxon>
    </lineage>
</organism>
<dbReference type="Gene3D" id="2.130.10.10">
    <property type="entry name" value="YVTN repeat-like/Quinoprotein amine dehydrogenase"/>
    <property type="match status" value="1"/>
</dbReference>
<dbReference type="NCBIfam" id="TIGR04246">
    <property type="entry name" value="nitrous_NosZ_Gp"/>
    <property type="match status" value="1"/>
</dbReference>
<keyword evidence="3" id="KW-0186">Copper</keyword>
<dbReference type="InterPro" id="IPR011045">
    <property type="entry name" value="N2O_reductase_N"/>
</dbReference>
<keyword evidence="6" id="KW-1185">Reference proteome</keyword>
<dbReference type="InterPro" id="IPR034205">
    <property type="entry name" value="N2OR_C"/>
</dbReference>
<comment type="subcellular location">
    <subcellularLocation>
        <location evidence="1">Cell envelope</location>
    </subcellularLocation>
</comment>
<evidence type="ECO:0000256" key="4">
    <source>
        <dbReference type="SAM" id="SignalP"/>
    </source>
</evidence>
<dbReference type="InterPro" id="IPR008972">
    <property type="entry name" value="Cupredoxin"/>
</dbReference>
<dbReference type="InterPro" id="IPR026468">
    <property type="entry name" value="Nitrous_oxide_Rdtase_Sec-dep"/>
</dbReference>
<dbReference type="PANTHER" id="PTHR42838">
    <property type="entry name" value="CYTOCHROME C OXIDASE SUBUNIT II"/>
    <property type="match status" value="1"/>
</dbReference>
<name>A0A212QP03_9CHLR</name>
<feature type="signal peptide" evidence="4">
    <location>
        <begin position="1"/>
        <end position="22"/>
    </location>
</feature>
<evidence type="ECO:0000256" key="1">
    <source>
        <dbReference type="ARBA" id="ARBA00004196"/>
    </source>
</evidence>
<dbReference type="PROSITE" id="PS51257">
    <property type="entry name" value="PROKAR_LIPOPROTEIN"/>
    <property type="match status" value="1"/>
</dbReference>
<dbReference type="CDD" id="cd04223">
    <property type="entry name" value="N2OR_C"/>
    <property type="match status" value="1"/>
</dbReference>
<dbReference type="InterPro" id="IPR051403">
    <property type="entry name" value="NosZ/Cyto_c_oxidase_sub2"/>
</dbReference>